<protein>
    <submittedName>
        <fullName evidence="1">Uncharacterized protein</fullName>
    </submittedName>
</protein>
<dbReference type="EMBL" id="JHEG02000058">
    <property type="protein sequence ID" value="KIE08692.1"/>
    <property type="molecule type" value="Genomic_DNA"/>
</dbReference>
<reference evidence="1" key="1">
    <citation type="journal article" date="2015" name="Genome Announc.">
        <title>Draft Genome Sequence of Tolypothrix boutellei Strain VB521301.</title>
        <authorList>
            <person name="Chandrababunaidu M.M."/>
            <person name="Singh D."/>
            <person name="Sen D."/>
            <person name="Bhan S."/>
            <person name="Das S."/>
            <person name="Gupta A."/>
            <person name="Adhikary S.P."/>
            <person name="Tripathy S."/>
        </authorList>
    </citation>
    <scope>NUCLEOTIDE SEQUENCE</scope>
    <source>
        <strain evidence="1">VB521301</strain>
    </source>
</reference>
<name>A0A0C1N295_9CYAN</name>
<gene>
    <name evidence="1" type="ORF">DA73_0229655</name>
</gene>
<evidence type="ECO:0000313" key="1">
    <source>
        <dbReference type="EMBL" id="KIE08692.1"/>
    </source>
</evidence>
<accession>A0A0C1N295</accession>
<dbReference type="AlphaFoldDB" id="A0A0C1N295"/>
<sequence length="87" mass="9615">MRSWGDSALPREVAAWGFPPQMLHLGKAQDRTDSPSRKLREVSSVVRAASPQEIAPVVFAQEEQLERVSPQPHFVGTPKPPVERCGV</sequence>
<proteinExistence type="predicted"/>
<organism evidence="1">
    <name type="scientific">Tolypothrix bouteillei VB521301</name>
    <dbReference type="NCBI Taxonomy" id="1479485"/>
    <lineage>
        <taxon>Bacteria</taxon>
        <taxon>Bacillati</taxon>
        <taxon>Cyanobacteriota</taxon>
        <taxon>Cyanophyceae</taxon>
        <taxon>Nostocales</taxon>
        <taxon>Tolypothrichaceae</taxon>
        <taxon>Tolypothrix</taxon>
    </lineage>
</organism>
<comment type="caution">
    <text evidence="1">The sequence shown here is derived from an EMBL/GenBank/DDBJ whole genome shotgun (WGS) entry which is preliminary data.</text>
</comment>